<feature type="coiled-coil region" evidence="6">
    <location>
        <begin position="199"/>
        <end position="311"/>
    </location>
</feature>
<evidence type="ECO:0000256" key="4">
    <source>
        <dbReference type="ARBA" id="ARBA00022840"/>
    </source>
</evidence>
<evidence type="ECO:0000256" key="6">
    <source>
        <dbReference type="SAM" id="Coils"/>
    </source>
</evidence>
<dbReference type="InterPro" id="IPR000719">
    <property type="entry name" value="Prot_kinase_dom"/>
</dbReference>
<dbReference type="InterPro" id="IPR011009">
    <property type="entry name" value="Kinase-like_dom_sf"/>
</dbReference>
<organism evidence="9 10">
    <name type="scientific">Halocaridina rubra</name>
    <name type="common">Hawaiian red shrimp</name>
    <dbReference type="NCBI Taxonomy" id="373956"/>
    <lineage>
        <taxon>Eukaryota</taxon>
        <taxon>Metazoa</taxon>
        <taxon>Ecdysozoa</taxon>
        <taxon>Arthropoda</taxon>
        <taxon>Crustacea</taxon>
        <taxon>Multicrustacea</taxon>
        <taxon>Malacostraca</taxon>
        <taxon>Eumalacostraca</taxon>
        <taxon>Eucarida</taxon>
        <taxon>Decapoda</taxon>
        <taxon>Pleocyemata</taxon>
        <taxon>Caridea</taxon>
        <taxon>Atyoidea</taxon>
        <taxon>Atyidae</taxon>
        <taxon>Halocaridina</taxon>
    </lineage>
</organism>
<feature type="domain" description="Protein kinase" evidence="8">
    <location>
        <begin position="347"/>
        <end position="598"/>
    </location>
</feature>
<dbReference type="Proteomes" id="UP001381693">
    <property type="component" value="Unassembled WGS sequence"/>
</dbReference>
<dbReference type="EMBL" id="JAXCGZ010002305">
    <property type="protein sequence ID" value="KAK7084059.1"/>
    <property type="molecule type" value="Genomic_DNA"/>
</dbReference>
<dbReference type="InterPro" id="IPR051681">
    <property type="entry name" value="Ser/Thr_Kinases-Pseudokinases"/>
</dbReference>
<accession>A0AAN8XQV8</accession>
<keyword evidence="4 5" id="KW-0067">ATP-binding</keyword>
<feature type="binding site" evidence="5">
    <location>
        <position position="374"/>
    </location>
    <ligand>
        <name>ATP</name>
        <dbReference type="ChEBI" id="CHEBI:30616"/>
    </ligand>
</feature>
<reference evidence="9 10" key="1">
    <citation type="submission" date="2023-11" db="EMBL/GenBank/DDBJ databases">
        <title>Halocaridina rubra genome assembly.</title>
        <authorList>
            <person name="Smith C."/>
        </authorList>
    </citation>
    <scope>NUCLEOTIDE SEQUENCE [LARGE SCALE GENOMIC DNA]</scope>
    <source>
        <strain evidence="9">EP-1</strain>
        <tissue evidence="9">Whole</tissue>
    </source>
</reference>
<dbReference type="PROSITE" id="PS00108">
    <property type="entry name" value="PROTEIN_KINASE_ST"/>
    <property type="match status" value="1"/>
</dbReference>
<dbReference type="PROSITE" id="PS00107">
    <property type="entry name" value="PROTEIN_KINASE_ATP"/>
    <property type="match status" value="1"/>
</dbReference>
<gene>
    <name evidence="9" type="ORF">SK128_012905</name>
</gene>
<keyword evidence="3" id="KW-0418">Kinase</keyword>
<sequence>KNLISLAASVFHIWTVCKAQVLKNDVSEKSLQLKESHCETNSLKYSVETFEKSNQELEKENCKLQLQLQAVHQNNTEIQQMLSDATAEHCNQKEQNLSKEKNMLSQLRMFEETITELEDMVDEGRNEKAKLLHDLNEVTSAKESFKAQIEDMKESFNTIAMEVENDVEDMKTEWAKTDAEHCNRKEQILSREKDMVYTLRIFEETITELKDMVDEGRNEKAKLLHDLNEVTSAKESLKAQIEDLKESFNTIAMEVECDVEEMKTEWAKTETEAEEKMYKMQMEINELNIEADELERETDNQRHLIDSLQSMLWQKKDKKNQQEAQHENSYHDIKLDVMQEAELEEKITYLEEIGKGGNGAAHRITFDQVNCVLKTFHTGKVDIIEARIMKYLDGAGGAPKLLGISVSKLVCTSAGDIGMDEIFARMKEENLLLQVVYEVARQIEKLHKKNIIHCDLKLDNIIYDPEVDKINIIDFGLSCMLGEQVFRKGESRAEERDRCTWMAPELHEGEPATFASDVYSLGFLLACALVRFAKPNQLALYLVGIATLKNPVKRPSLEEFMAIVETIHSDYDDAYKSPPNLAFVLERAKKLYPVMIEP</sequence>
<protein>
    <recommendedName>
        <fullName evidence="8">Protein kinase domain-containing protein</fullName>
    </recommendedName>
</protein>
<dbReference type="InterPro" id="IPR008271">
    <property type="entry name" value="Ser/Thr_kinase_AS"/>
</dbReference>
<keyword evidence="7" id="KW-0732">Signal</keyword>
<evidence type="ECO:0000256" key="5">
    <source>
        <dbReference type="PROSITE-ProRule" id="PRU10141"/>
    </source>
</evidence>
<evidence type="ECO:0000313" key="9">
    <source>
        <dbReference type="EMBL" id="KAK7084059.1"/>
    </source>
</evidence>
<dbReference type="GO" id="GO:0005524">
    <property type="term" value="F:ATP binding"/>
    <property type="evidence" value="ECO:0007669"/>
    <property type="project" value="UniProtKB-UniRule"/>
</dbReference>
<evidence type="ECO:0000259" key="8">
    <source>
        <dbReference type="PROSITE" id="PS50011"/>
    </source>
</evidence>
<dbReference type="SMART" id="SM00220">
    <property type="entry name" value="S_TKc"/>
    <property type="match status" value="1"/>
</dbReference>
<dbReference type="AlphaFoldDB" id="A0AAN8XQV8"/>
<evidence type="ECO:0000256" key="2">
    <source>
        <dbReference type="ARBA" id="ARBA00022741"/>
    </source>
</evidence>
<feature type="coiled-coil region" evidence="6">
    <location>
        <begin position="107"/>
        <end position="155"/>
    </location>
</feature>
<dbReference type="GO" id="GO:0004674">
    <property type="term" value="F:protein serine/threonine kinase activity"/>
    <property type="evidence" value="ECO:0007669"/>
    <property type="project" value="TreeGrafter"/>
</dbReference>
<evidence type="ECO:0000313" key="10">
    <source>
        <dbReference type="Proteomes" id="UP001381693"/>
    </source>
</evidence>
<proteinExistence type="predicted"/>
<dbReference type="Gene3D" id="1.10.510.10">
    <property type="entry name" value="Transferase(Phosphotransferase) domain 1"/>
    <property type="match status" value="1"/>
</dbReference>
<feature type="chain" id="PRO_5042847315" description="Protein kinase domain-containing protein" evidence="7">
    <location>
        <begin position="20"/>
        <end position="598"/>
    </location>
</feature>
<keyword evidence="6" id="KW-0175">Coiled coil</keyword>
<evidence type="ECO:0000256" key="1">
    <source>
        <dbReference type="ARBA" id="ARBA00022679"/>
    </source>
</evidence>
<dbReference type="PANTHER" id="PTHR44329">
    <property type="entry name" value="SERINE/THREONINE-PROTEIN KINASE TNNI3K-RELATED"/>
    <property type="match status" value="1"/>
</dbReference>
<dbReference type="PANTHER" id="PTHR44329:SF288">
    <property type="entry name" value="MITOGEN-ACTIVATED PROTEIN KINASE KINASE KINASE 20"/>
    <property type="match status" value="1"/>
</dbReference>
<keyword evidence="2 5" id="KW-0547">Nucleotide-binding</keyword>
<name>A0AAN8XQV8_HALRR</name>
<evidence type="ECO:0000256" key="3">
    <source>
        <dbReference type="ARBA" id="ARBA00022777"/>
    </source>
</evidence>
<keyword evidence="1" id="KW-0808">Transferase</keyword>
<dbReference type="PROSITE" id="PS50011">
    <property type="entry name" value="PROTEIN_KINASE_DOM"/>
    <property type="match status" value="1"/>
</dbReference>
<keyword evidence="10" id="KW-1185">Reference proteome</keyword>
<comment type="caution">
    <text evidence="9">The sequence shown here is derived from an EMBL/GenBank/DDBJ whole genome shotgun (WGS) entry which is preliminary data.</text>
</comment>
<evidence type="ECO:0000256" key="7">
    <source>
        <dbReference type="SAM" id="SignalP"/>
    </source>
</evidence>
<feature type="non-terminal residue" evidence="9">
    <location>
        <position position="1"/>
    </location>
</feature>
<feature type="signal peptide" evidence="7">
    <location>
        <begin position="1"/>
        <end position="19"/>
    </location>
</feature>
<dbReference type="SUPFAM" id="SSF56112">
    <property type="entry name" value="Protein kinase-like (PK-like)"/>
    <property type="match status" value="1"/>
</dbReference>
<dbReference type="InterPro" id="IPR017441">
    <property type="entry name" value="Protein_kinase_ATP_BS"/>
</dbReference>
<dbReference type="Pfam" id="PF00069">
    <property type="entry name" value="Pkinase"/>
    <property type="match status" value="1"/>
</dbReference>